<dbReference type="Proteomes" id="UP000264353">
    <property type="component" value="Chromosome A8"/>
</dbReference>
<dbReference type="EMBL" id="CM010635">
    <property type="protein sequence ID" value="RID51809.1"/>
    <property type="molecule type" value="Genomic_DNA"/>
</dbReference>
<evidence type="ECO:0000313" key="1">
    <source>
        <dbReference type="EMBL" id="RID51809.1"/>
    </source>
</evidence>
<gene>
    <name evidence="1" type="ORF">BRARA_H02451</name>
</gene>
<dbReference type="AlphaFoldDB" id="A0A397YEC3"/>
<accession>A0A397YEC3</accession>
<sequence>MIDVQAVPGAAGAAGGDVIDIEFGVNGLSTRDEAALTLQNLVNAQVAIDHVRVTLEAALQGDDEELIKSITAFAKDLLKEA</sequence>
<reference evidence="1 2" key="1">
    <citation type="submission" date="2018-06" db="EMBL/GenBank/DDBJ databases">
        <title>WGS assembly of Brassica rapa FPsc.</title>
        <authorList>
            <person name="Bowman J."/>
            <person name="Kohchi T."/>
            <person name="Yamato K."/>
            <person name="Jenkins J."/>
            <person name="Shu S."/>
            <person name="Ishizaki K."/>
            <person name="Yamaoka S."/>
            <person name="Nishihama R."/>
            <person name="Nakamura Y."/>
            <person name="Berger F."/>
            <person name="Adam C."/>
            <person name="Aki S."/>
            <person name="Althoff F."/>
            <person name="Araki T."/>
            <person name="Arteaga-Vazquez M."/>
            <person name="Balasubrmanian S."/>
            <person name="Bauer D."/>
            <person name="Boehm C."/>
            <person name="Briginshaw L."/>
            <person name="Caballero-Perez J."/>
            <person name="Catarino B."/>
            <person name="Chen F."/>
            <person name="Chiyoda S."/>
            <person name="Chovatia M."/>
            <person name="Davies K."/>
            <person name="Delmans M."/>
            <person name="Demura T."/>
            <person name="Dierschke T."/>
            <person name="Dolan L."/>
            <person name="Dorantes-Acosta A."/>
            <person name="Eklund D."/>
            <person name="Florent S."/>
            <person name="Flores-Sandoval E."/>
            <person name="Fujiyama A."/>
            <person name="Fukuzawa H."/>
            <person name="Galik B."/>
            <person name="Grimanelli D."/>
            <person name="Grimwood J."/>
            <person name="Grossniklaus U."/>
            <person name="Hamada T."/>
            <person name="Haseloff J."/>
            <person name="Hetherington A."/>
            <person name="Higo A."/>
            <person name="Hirakawa Y."/>
            <person name="Hundley H."/>
            <person name="Ikeda Y."/>
            <person name="Inoue K."/>
            <person name="Inoue S."/>
            <person name="Ishida S."/>
            <person name="Jia Q."/>
            <person name="Kakita M."/>
            <person name="Kanazawa T."/>
            <person name="Kawai Y."/>
            <person name="Kawashima T."/>
            <person name="Kennedy M."/>
            <person name="Kinose K."/>
            <person name="Kinoshita T."/>
            <person name="Kohara Y."/>
            <person name="Koide E."/>
            <person name="Komatsu K."/>
            <person name="Kopischke S."/>
            <person name="Kubo M."/>
            <person name="Kyozuka J."/>
            <person name="Lagercrantz U."/>
            <person name="Lin S."/>
            <person name="Lindquist E."/>
            <person name="Lipzen A."/>
            <person name="Lu C."/>
            <person name="Luna E."/>
            <person name="Martienssen R."/>
            <person name="Minamino N."/>
            <person name="Mizutani M."/>
            <person name="Mizutani M."/>
            <person name="Mochizuki N."/>
            <person name="Monte I."/>
            <person name="Mosher R."/>
            <person name="Nagasaki H."/>
            <person name="Nakagami H."/>
            <person name="Naramoto S."/>
            <person name="Nishitani K."/>
            <person name="Ohtani M."/>
            <person name="Okamoto T."/>
            <person name="Okumura M."/>
            <person name="Phillips J."/>
            <person name="Pollak B."/>
            <person name="Reinders A."/>
            <person name="Roevekamp M."/>
            <person name="Sano R."/>
            <person name="Sawa S."/>
            <person name="Schmid M."/>
            <person name="Shirakawa M."/>
            <person name="Solano R."/>
            <person name="Spunde A."/>
            <person name="Suetsugu N."/>
            <person name="Sugano S."/>
            <person name="Sugiyama A."/>
            <person name="Sun R."/>
            <person name="Suzuki Y."/>
            <person name="Takenaka M."/>
            <person name="Takezawa D."/>
            <person name="Tomogane H."/>
            <person name="Tsuzuki M."/>
            <person name="Ueda T."/>
            <person name="Umeda M."/>
            <person name="Ward J."/>
            <person name="Watanabe Y."/>
            <person name="Yazaki K."/>
            <person name="Yokoyama R."/>
            <person name="Yoshitake Y."/>
            <person name="Yotsui I."/>
            <person name="Zachgo S."/>
            <person name="Schmutz J."/>
        </authorList>
    </citation>
    <scope>NUCLEOTIDE SEQUENCE [LARGE SCALE GENOMIC DNA]</scope>
    <source>
        <strain evidence="2">cv. B-3</strain>
    </source>
</reference>
<evidence type="ECO:0000313" key="2">
    <source>
        <dbReference type="Proteomes" id="UP000264353"/>
    </source>
</evidence>
<proteinExistence type="predicted"/>
<protein>
    <submittedName>
        <fullName evidence="1">Uncharacterized protein</fullName>
    </submittedName>
</protein>
<name>A0A397YEC3_BRACM</name>
<organism evidence="1 2">
    <name type="scientific">Brassica campestris</name>
    <name type="common">Field mustard</name>
    <dbReference type="NCBI Taxonomy" id="3711"/>
    <lineage>
        <taxon>Eukaryota</taxon>
        <taxon>Viridiplantae</taxon>
        <taxon>Streptophyta</taxon>
        <taxon>Embryophyta</taxon>
        <taxon>Tracheophyta</taxon>
        <taxon>Spermatophyta</taxon>
        <taxon>Magnoliopsida</taxon>
        <taxon>eudicotyledons</taxon>
        <taxon>Gunneridae</taxon>
        <taxon>Pentapetalae</taxon>
        <taxon>rosids</taxon>
        <taxon>malvids</taxon>
        <taxon>Brassicales</taxon>
        <taxon>Brassicaceae</taxon>
        <taxon>Brassiceae</taxon>
        <taxon>Brassica</taxon>
    </lineage>
</organism>